<organism evidence="1 2">
    <name type="scientific">Brochothrix thermosphacta</name>
    <name type="common">Microbacterium thermosphactum</name>
    <dbReference type="NCBI Taxonomy" id="2756"/>
    <lineage>
        <taxon>Bacteria</taxon>
        <taxon>Bacillati</taxon>
        <taxon>Bacillota</taxon>
        <taxon>Bacilli</taxon>
        <taxon>Bacillales</taxon>
        <taxon>Listeriaceae</taxon>
        <taxon>Brochothrix</taxon>
    </lineage>
</organism>
<accession>A0A2X0S2H5</accession>
<evidence type="ECO:0000313" key="2">
    <source>
        <dbReference type="Proteomes" id="UP000270190"/>
    </source>
</evidence>
<dbReference type="Proteomes" id="UP000270190">
    <property type="component" value="Unassembled WGS sequence"/>
</dbReference>
<dbReference type="EMBL" id="OUNC01000018">
    <property type="protein sequence ID" value="SPP28597.1"/>
    <property type="molecule type" value="Genomic_DNA"/>
</dbReference>
<reference evidence="2" key="1">
    <citation type="submission" date="2018-04" db="EMBL/GenBank/DDBJ databases">
        <authorList>
            <person name="Illikoud N."/>
        </authorList>
    </citation>
    <scope>NUCLEOTIDE SEQUENCE [LARGE SCALE GENOMIC DNA]</scope>
</reference>
<gene>
    <name evidence="1" type="ORF">BTBSAS_250004</name>
</gene>
<dbReference type="RefSeq" id="WP_120487844.1">
    <property type="nucleotide sequence ID" value="NZ_CBCPKC010000004.1"/>
</dbReference>
<proteinExistence type="predicted"/>
<dbReference type="AlphaFoldDB" id="A0A2X0S2H5"/>
<sequence>MNTNEKKKEQAHLECPPFNIGDYVTFTRSEHIYSGIVIKLYNNSALITLDANSAYDYDMTVARFSSLENKKTTRQCDKKESLGN</sequence>
<evidence type="ECO:0008006" key="3">
    <source>
        <dbReference type="Google" id="ProtNLM"/>
    </source>
</evidence>
<protein>
    <recommendedName>
        <fullName evidence="3">DUF2187 domain-containing protein</fullName>
    </recommendedName>
</protein>
<evidence type="ECO:0000313" key="1">
    <source>
        <dbReference type="EMBL" id="SPP28597.1"/>
    </source>
</evidence>
<name>A0A2X0S2H5_BROTH</name>